<dbReference type="AlphaFoldDB" id="A0AAE1DW91"/>
<comment type="caution">
    <text evidence="3">The sequence shown here is derived from an EMBL/GenBank/DDBJ whole genome shotgun (WGS) entry which is preliminary data.</text>
</comment>
<dbReference type="PANTHER" id="PTHR24637">
    <property type="entry name" value="COLLAGEN"/>
    <property type="match status" value="1"/>
</dbReference>
<evidence type="ECO:0000256" key="2">
    <source>
        <dbReference type="SAM" id="Phobius"/>
    </source>
</evidence>
<feature type="transmembrane region" description="Helical" evidence="2">
    <location>
        <begin position="181"/>
        <end position="200"/>
    </location>
</feature>
<reference evidence="3" key="1">
    <citation type="journal article" date="2023" name="G3 (Bethesda)">
        <title>A reference genome for the long-term kleptoplast-retaining sea slug Elysia crispata morphotype clarki.</title>
        <authorList>
            <person name="Eastman K.E."/>
            <person name="Pendleton A.L."/>
            <person name="Shaikh M.A."/>
            <person name="Suttiyut T."/>
            <person name="Ogas R."/>
            <person name="Tomko P."/>
            <person name="Gavelis G."/>
            <person name="Widhalm J.R."/>
            <person name="Wisecaver J.H."/>
        </authorList>
    </citation>
    <scope>NUCLEOTIDE SEQUENCE</scope>
    <source>
        <strain evidence="3">ECLA1</strain>
    </source>
</reference>
<accession>A0AAE1DW91</accession>
<feature type="region of interest" description="Disordered" evidence="1">
    <location>
        <begin position="201"/>
        <end position="276"/>
    </location>
</feature>
<evidence type="ECO:0000313" key="4">
    <source>
        <dbReference type="Proteomes" id="UP001283361"/>
    </source>
</evidence>
<evidence type="ECO:0000256" key="1">
    <source>
        <dbReference type="SAM" id="MobiDB-lite"/>
    </source>
</evidence>
<name>A0AAE1DW91_9GAST</name>
<keyword evidence="2" id="KW-1133">Transmembrane helix</keyword>
<sequence>MGRHARHVFHAPARASLWSGVLWTVGVGRERANAGLENNVEFQILSIILICELREQGYGISSPVTLTVCRYVVSKKLFGQIFKGLGERPKALLQCDFAFRVLCSQETRVEDSEHRGRFRPRGDVEVSDLGQFDSSDSGKRELQQLVRKLLPQFRLTKSYSHGDTAHLLHFTPSKMNSYRSCLNLALVALFMLLVVSTHALPKRNRGGSNDAMDLNTDTSKRSSKGCSPGPAGPPGADGMPGAPGAPGGPGAPGPQGAAGAPGSRGDRGPAGPRGKIDNSVLSQLYAIESKLFTLSKMAYPYYG</sequence>
<gene>
    <name evidence="3" type="ORF">RRG08_031694</name>
</gene>
<evidence type="ECO:0000313" key="3">
    <source>
        <dbReference type="EMBL" id="KAK3783853.1"/>
    </source>
</evidence>
<dbReference type="EMBL" id="JAWDGP010002352">
    <property type="protein sequence ID" value="KAK3783853.1"/>
    <property type="molecule type" value="Genomic_DNA"/>
</dbReference>
<proteinExistence type="predicted"/>
<dbReference type="InterPro" id="IPR008160">
    <property type="entry name" value="Collagen"/>
</dbReference>
<keyword evidence="2" id="KW-0472">Membrane</keyword>
<protein>
    <submittedName>
        <fullName evidence="3">Uncharacterized protein</fullName>
    </submittedName>
</protein>
<dbReference type="Proteomes" id="UP001283361">
    <property type="component" value="Unassembled WGS sequence"/>
</dbReference>
<keyword evidence="2" id="KW-0812">Transmembrane</keyword>
<dbReference type="PANTHER" id="PTHR24637:SF421">
    <property type="entry name" value="CUTICLE COLLAGEN DPY-2"/>
    <property type="match status" value="1"/>
</dbReference>
<keyword evidence="4" id="KW-1185">Reference proteome</keyword>
<dbReference type="Pfam" id="PF01391">
    <property type="entry name" value="Collagen"/>
    <property type="match status" value="1"/>
</dbReference>
<organism evidence="3 4">
    <name type="scientific">Elysia crispata</name>
    <name type="common">lettuce slug</name>
    <dbReference type="NCBI Taxonomy" id="231223"/>
    <lineage>
        <taxon>Eukaryota</taxon>
        <taxon>Metazoa</taxon>
        <taxon>Spiralia</taxon>
        <taxon>Lophotrochozoa</taxon>
        <taxon>Mollusca</taxon>
        <taxon>Gastropoda</taxon>
        <taxon>Heterobranchia</taxon>
        <taxon>Euthyneura</taxon>
        <taxon>Panpulmonata</taxon>
        <taxon>Sacoglossa</taxon>
        <taxon>Placobranchoidea</taxon>
        <taxon>Plakobranchidae</taxon>
        <taxon>Elysia</taxon>
    </lineage>
</organism>